<name>A0AAP0PP64_9MAGN</name>
<gene>
    <name evidence="1" type="ORF">Syun_009591</name>
</gene>
<evidence type="ECO:0000313" key="2">
    <source>
        <dbReference type="Proteomes" id="UP001420932"/>
    </source>
</evidence>
<dbReference type="Proteomes" id="UP001420932">
    <property type="component" value="Unassembled WGS sequence"/>
</dbReference>
<reference evidence="1 2" key="1">
    <citation type="submission" date="2024-01" db="EMBL/GenBank/DDBJ databases">
        <title>Genome assemblies of Stephania.</title>
        <authorList>
            <person name="Yang L."/>
        </authorList>
    </citation>
    <scope>NUCLEOTIDE SEQUENCE [LARGE SCALE GENOMIC DNA]</scope>
    <source>
        <strain evidence="1">YNDBR</strain>
        <tissue evidence="1">Leaf</tissue>
    </source>
</reference>
<keyword evidence="2" id="KW-1185">Reference proteome</keyword>
<evidence type="ECO:0000313" key="1">
    <source>
        <dbReference type="EMBL" id="KAK9151282.1"/>
    </source>
</evidence>
<protein>
    <submittedName>
        <fullName evidence="1">Uncharacterized protein</fullName>
    </submittedName>
</protein>
<organism evidence="1 2">
    <name type="scientific">Stephania yunnanensis</name>
    <dbReference type="NCBI Taxonomy" id="152371"/>
    <lineage>
        <taxon>Eukaryota</taxon>
        <taxon>Viridiplantae</taxon>
        <taxon>Streptophyta</taxon>
        <taxon>Embryophyta</taxon>
        <taxon>Tracheophyta</taxon>
        <taxon>Spermatophyta</taxon>
        <taxon>Magnoliopsida</taxon>
        <taxon>Ranunculales</taxon>
        <taxon>Menispermaceae</taxon>
        <taxon>Menispermoideae</taxon>
        <taxon>Cissampelideae</taxon>
        <taxon>Stephania</taxon>
    </lineage>
</organism>
<proteinExistence type="predicted"/>
<sequence length="104" mass="10920">MGGGARAPPSPLLPQLQRCWGPLAQLAGPLANRSREGKTTPKGGWLEPPFSLSLLGLDIVAASLPHPQLTMAVSMLPPVAVVSGETASPFLGCTLNKRDRGRER</sequence>
<comment type="caution">
    <text evidence="1">The sequence shown here is derived from an EMBL/GenBank/DDBJ whole genome shotgun (WGS) entry which is preliminary data.</text>
</comment>
<dbReference type="AlphaFoldDB" id="A0AAP0PP64"/>
<accession>A0AAP0PP64</accession>
<dbReference type="EMBL" id="JBBNAF010000004">
    <property type="protein sequence ID" value="KAK9151282.1"/>
    <property type="molecule type" value="Genomic_DNA"/>
</dbReference>